<protein>
    <submittedName>
        <fullName evidence="1">Uncharacterized protein</fullName>
    </submittedName>
</protein>
<gene>
    <name evidence="1" type="ORF">CTOB1V02_LOCUS12328</name>
</gene>
<reference evidence="1" key="1">
    <citation type="submission" date="2020-11" db="EMBL/GenBank/DDBJ databases">
        <authorList>
            <person name="Tran Van P."/>
        </authorList>
    </citation>
    <scope>NUCLEOTIDE SEQUENCE</scope>
</reference>
<organism evidence="1">
    <name type="scientific">Cyprideis torosa</name>
    <dbReference type="NCBI Taxonomy" id="163714"/>
    <lineage>
        <taxon>Eukaryota</taxon>
        <taxon>Metazoa</taxon>
        <taxon>Ecdysozoa</taxon>
        <taxon>Arthropoda</taxon>
        <taxon>Crustacea</taxon>
        <taxon>Oligostraca</taxon>
        <taxon>Ostracoda</taxon>
        <taxon>Podocopa</taxon>
        <taxon>Podocopida</taxon>
        <taxon>Cytherocopina</taxon>
        <taxon>Cytheroidea</taxon>
        <taxon>Cytherideidae</taxon>
        <taxon>Cyprideis</taxon>
    </lineage>
</organism>
<proteinExistence type="predicted"/>
<feature type="non-terminal residue" evidence="1">
    <location>
        <position position="1"/>
    </location>
</feature>
<feature type="non-terminal residue" evidence="1">
    <location>
        <position position="417"/>
    </location>
</feature>
<dbReference type="EMBL" id="OB668939">
    <property type="protein sequence ID" value="CAD7234512.1"/>
    <property type="molecule type" value="Genomic_DNA"/>
</dbReference>
<accession>A0A7R8WMI1</accession>
<evidence type="ECO:0000313" key="1">
    <source>
        <dbReference type="EMBL" id="CAD7234512.1"/>
    </source>
</evidence>
<name>A0A7R8WMI1_9CRUS</name>
<dbReference type="AlphaFoldDB" id="A0A7R8WMI1"/>
<sequence>VALRLVGICIDCSDPNRATYKWEIKDGETEIFGPNKDFYPIGTVSKDLSLTVSFFKNLTMEYISLKLIILPPSSLKEEQALREQWTDELALAEVSGNTEFLMMLSLTTQSIIETAEYRDRDYYAIVDSNDTAAMDTFLQQQTEVQQETTDALRVLAEEVGIVEGKTGVTTSTSILLSAVSTIEPDGLSSSKLSVATRDDIVTVVEEISTNVISMLETGEMTPENVEGVVSDLMLVNEGVYNSAIGTTAHNDCNETPNCTVAKTNQLDQNTETAAKLWSGGWPEMDYEYEQPDDEATIACCFATVVAEVRAAEQTTRIYNSIEEIGAALASKLVTGETRTIDSGGGTSMYIEKNTQADFAGSDFVIPGGTVDAKGGVPRSDVNVTFPTTLFDNLDYKGPVAFTSIVSPSAPFVRFHVP</sequence>